<protein>
    <submittedName>
        <fullName evidence="1">Predicted protein</fullName>
    </submittedName>
</protein>
<gene>
    <name evidence="1" type="ORF">LEMA_uP115670.1</name>
</gene>
<accession>E4ZUS3</accession>
<name>E4ZUS3_LEPMJ</name>
<organism evidence="2">
    <name type="scientific">Leptosphaeria maculans (strain JN3 / isolate v23.1.3 / race Av1-4-5-6-7-8)</name>
    <name type="common">Blackleg fungus</name>
    <name type="synonym">Phoma lingam</name>
    <dbReference type="NCBI Taxonomy" id="985895"/>
    <lineage>
        <taxon>Eukaryota</taxon>
        <taxon>Fungi</taxon>
        <taxon>Dikarya</taxon>
        <taxon>Ascomycota</taxon>
        <taxon>Pezizomycotina</taxon>
        <taxon>Dothideomycetes</taxon>
        <taxon>Pleosporomycetidae</taxon>
        <taxon>Pleosporales</taxon>
        <taxon>Pleosporineae</taxon>
        <taxon>Leptosphaeriaceae</taxon>
        <taxon>Plenodomus</taxon>
        <taxon>Plenodomus lingam/Leptosphaeria maculans species complex</taxon>
    </lineage>
</organism>
<reference evidence="2" key="1">
    <citation type="journal article" date="2011" name="Nat. Commun.">
        <title>Effector diversification within compartments of the Leptosphaeria maculans genome affected by Repeat-Induced Point mutations.</title>
        <authorList>
            <person name="Rouxel T."/>
            <person name="Grandaubert J."/>
            <person name="Hane J.K."/>
            <person name="Hoede C."/>
            <person name="van de Wouw A.P."/>
            <person name="Couloux A."/>
            <person name="Dominguez V."/>
            <person name="Anthouard V."/>
            <person name="Bally P."/>
            <person name="Bourras S."/>
            <person name="Cozijnsen A.J."/>
            <person name="Ciuffetti L.M."/>
            <person name="Degrave A."/>
            <person name="Dilmaghani A."/>
            <person name="Duret L."/>
            <person name="Fudal I."/>
            <person name="Goodwin S.B."/>
            <person name="Gout L."/>
            <person name="Glaser N."/>
            <person name="Linglin J."/>
            <person name="Kema G.H.J."/>
            <person name="Lapalu N."/>
            <person name="Lawrence C.B."/>
            <person name="May K."/>
            <person name="Meyer M."/>
            <person name="Ollivier B."/>
            <person name="Poulain J."/>
            <person name="Schoch C.L."/>
            <person name="Simon A."/>
            <person name="Spatafora J.W."/>
            <person name="Stachowiak A."/>
            <person name="Turgeon B.G."/>
            <person name="Tyler B.M."/>
            <person name="Vincent D."/>
            <person name="Weissenbach J."/>
            <person name="Amselem J."/>
            <person name="Quesneville H."/>
            <person name="Oliver R.P."/>
            <person name="Wincker P."/>
            <person name="Balesdent M.-H."/>
            <person name="Howlett B.J."/>
        </authorList>
    </citation>
    <scope>NUCLEOTIDE SEQUENCE [LARGE SCALE GENOMIC DNA]</scope>
    <source>
        <strain evidence="2">JN3 / isolate v23.1.3 / race Av1-4-5-6-7-8</strain>
    </source>
</reference>
<sequence>MRLQVMKSCRNGVLICARRPRLHCKKSRDGKVGQNFGPMTACGDRIRQRLSIKYL</sequence>
<dbReference type="HOGENOM" id="CLU_3032808_0_0_1"/>
<dbReference type="AlphaFoldDB" id="E4ZUS3"/>
<dbReference type="VEuPathDB" id="FungiDB:LEMA_uP115670.1"/>
<evidence type="ECO:0000313" key="2">
    <source>
        <dbReference type="Proteomes" id="UP000002668"/>
    </source>
</evidence>
<proteinExistence type="predicted"/>
<evidence type="ECO:0000313" key="1">
    <source>
        <dbReference type="EMBL" id="CBX95152.1"/>
    </source>
</evidence>
<keyword evidence="2" id="KW-1185">Reference proteome</keyword>
<dbReference type="Proteomes" id="UP000002668">
    <property type="component" value="Genome"/>
</dbReference>
<dbReference type="EMBL" id="FP929126">
    <property type="protein sequence ID" value="CBX95152.1"/>
    <property type="molecule type" value="Genomic_DNA"/>
</dbReference>
<dbReference type="InParanoid" id="E4ZUS3"/>